<evidence type="ECO:0000256" key="4">
    <source>
        <dbReference type="ARBA" id="ARBA00022741"/>
    </source>
</evidence>
<keyword evidence="3 10" id="KW-0808">Transferase</keyword>
<feature type="domain" description="CoA carboxyltransferase C-terminal" evidence="11">
    <location>
        <begin position="34"/>
        <end position="295"/>
    </location>
</feature>
<dbReference type="SUPFAM" id="SSF52096">
    <property type="entry name" value="ClpP/crotonase"/>
    <property type="match status" value="1"/>
</dbReference>
<keyword evidence="4 10" id="KW-0547">Nucleotide-binding</keyword>
<dbReference type="PRINTS" id="PR01069">
    <property type="entry name" value="ACCCTRFRASEA"/>
</dbReference>
<comment type="subunit">
    <text evidence="10">Acetyl-CoA carboxylase is a heterohexamer composed of biotin carboxyl carrier protein (AccB), biotin carboxylase (AccC) and two subunits each of ACCase subunit alpha (AccA) and ACCase subunit beta (AccD).</text>
</comment>
<reference evidence="12 13" key="1">
    <citation type="submission" date="2020-12" db="EMBL/GenBank/DDBJ databases">
        <title>Draft genome sequences of nine environmental bacterial isolates colonizing plastic.</title>
        <authorList>
            <person name="Borre I."/>
            <person name="Sonnenschein E.C."/>
        </authorList>
    </citation>
    <scope>NUCLEOTIDE SEQUENCE [LARGE SCALE GENOMIC DNA]</scope>
    <source>
        <strain evidence="12 13">IB30</strain>
    </source>
</reference>
<keyword evidence="6 10" id="KW-0067">ATP-binding</keyword>
<evidence type="ECO:0000256" key="2">
    <source>
        <dbReference type="ARBA" id="ARBA00022516"/>
    </source>
</evidence>
<keyword evidence="2 10" id="KW-0444">Lipid biosynthesis</keyword>
<evidence type="ECO:0000256" key="1">
    <source>
        <dbReference type="ARBA" id="ARBA00004956"/>
    </source>
</evidence>
<keyword evidence="8 10" id="KW-0275">Fatty acid biosynthesis</keyword>
<keyword evidence="5 10" id="KW-0276">Fatty acid metabolism</keyword>
<comment type="subcellular location">
    <subcellularLocation>
        <location evidence="10">Cytoplasm</location>
    </subcellularLocation>
</comment>
<evidence type="ECO:0000256" key="7">
    <source>
        <dbReference type="ARBA" id="ARBA00023098"/>
    </source>
</evidence>
<evidence type="ECO:0000313" key="13">
    <source>
        <dbReference type="Proteomes" id="UP000649232"/>
    </source>
</evidence>
<comment type="catalytic activity">
    <reaction evidence="9 10">
        <text>N(6)-carboxybiotinyl-L-lysyl-[protein] + acetyl-CoA = N(6)-biotinyl-L-lysyl-[protein] + malonyl-CoA</text>
        <dbReference type="Rhea" id="RHEA:54728"/>
        <dbReference type="Rhea" id="RHEA-COMP:10505"/>
        <dbReference type="Rhea" id="RHEA-COMP:10506"/>
        <dbReference type="ChEBI" id="CHEBI:57288"/>
        <dbReference type="ChEBI" id="CHEBI:57384"/>
        <dbReference type="ChEBI" id="CHEBI:83144"/>
        <dbReference type="ChEBI" id="CHEBI:83145"/>
        <dbReference type="EC" id="2.1.3.15"/>
    </reaction>
</comment>
<dbReference type="EMBL" id="JAEILT010000001">
    <property type="protein sequence ID" value="MBJ2134897.1"/>
    <property type="molecule type" value="Genomic_DNA"/>
</dbReference>
<dbReference type="NCBIfam" id="TIGR00513">
    <property type="entry name" value="accA"/>
    <property type="match status" value="1"/>
</dbReference>
<comment type="pathway">
    <text evidence="1 10">Lipid metabolism; malonyl-CoA biosynthesis; malonyl-CoA from acetyl-CoA: step 1/1.</text>
</comment>
<dbReference type="PANTHER" id="PTHR42853">
    <property type="entry name" value="ACETYL-COENZYME A CARBOXYLASE CARBOXYL TRANSFERASE SUBUNIT ALPHA"/>
    <property type="match status" value="1"/>
</dbReference>
<comment type="function">
    <text evidence="10">Component of the acetyl coenzyme A carboxylase (ACC) complex. First, biotin carboxylase catalyzes the carboxylation of biotin on its carrier protein (BCCP) and then the CO(2) group is transferred by the carboxyltransferase to acetyl-CoA to form malonyl-CoA.</text>
</comment>
<dbReference type="InterPro" id="IPR001095">
    <property type="entry name" value="Acetyl_CoA_COase_a_su"/>
</dbReference>
<evidence type="ECO:0000259" key="11">
    <source>
        <dbReference type="PROSITE" id="PS50989"/>
    </source>
</evidence>
<evidence type="ECO:0000256" key="9">
    <source>
        <dbReference type="ARBA" id="ARBA00049152"/>
    </source>
</evidence>
<proteinExistence type="inferred from homology"/>
<dbReference type="InterPro" id="IPR011763">
    <property type="entry name" value="COA_CT_C"/>
</dbReference>
<dbReference type="InterPro" id="IPR029045">
    <property type="entry name" value="ClpP/crotonase-like_dom_sf"/>
</dbReference>
<protein>
    <recommendedName>
        <fullName evidence="10">Acetyl-coenzyme A carboxylase carboxyl transferase subunit alpha</fullName>
        <shortName evidence="10">ACCase subunit alpha</shortName>
        <shortName evidence="10">Acetyl-CoA carboxylase carboxyltransferase subunit alpha</shortName>
        <ecNumber evidence="10">2.1.3.15</ecNumber>
    </recommendedName>
</protein>
<name>A0ABS0W7Z8_9ALTE</name>
<evidence type="ECO:0000256" key="8">
    <source>
        <dbReference type="ARBA" id="ARBA00023160"/>
    </source>
</evidence>
<dbReference type="EC" id="2.1.3.15" evidence="10"/>
<dbReference type="RefSeq" id="WP_198823246.1">
    <property type="nucleotide sequence ID" value="NZ_JAEILT010000001.1"/>
</dbReference>
<dbReference type="Pfam" id="PF03255">
    <property type="entry name" value="ACCA"/>
    <property type="match status" value="1"/>
</dbReference>
<evidence type="ECO:0000256" key="10">
    <source>
        <dbReference type="HAMAP-Rule" id="MF_00823"/>
    </source>
</evidence>
<dbReference type="NCBIfam" id="NF004344">
    <property type="entry name" value="PRK05724.1"/>
    <property type="match status" value="1"/>
</dbReference>
<dbReference type="PANTHER" id="PTHR42853:SF3">
    <property type="entry name" value="ACETYL-COENZYME A CARBOXYLASE CARBOXYL TRANSFERASE SUBUNIT ALPHA, CHLOROPLASTIC"/>
    <property type="match status" value="1"/>
</dbReference>
<evidence type="ECO:0000256" key="5">
    <source>
        <dbReference type="ARBA" id="ARBA00022832"/>
    </source>
</evidence>
<sequence>MSLNFLDFEKPIADLEAKIEGLRLVNQGGEFDISIEEEITKLREKSAEMSKKIFADLGAWQVSQLARHPMRPYTLDYIPRIFSEFDELAGDRAFADDKAIIGGLAMLDEQPIMVIGHQKGRDTKEKVKRNFGMPKPEGYRKALRLMEMAERFNLPIITFIDTPGAYPGVGAEERGQSEAIARNLKVMAGLKVPIICTVIGEGGSGGALAIGVGDRVNMMQYSTYSVISPEGCASILWKSAEKAPQAAEAMGVAAGQIKELGLINTIVEEPLGGAHRDHDIAAANLKATVKQQLAQLRSLSVDELLDQRYERLMSFGYC</sequence>
<comment type="caution">
    <text evidence="12">The sequence shown here is derived from an EMBL/GenBank/DDBJ whole genome shotgun (WGS) entry which is preliminary data.</text>
</comment>
<dbReference type="PROSITE" id="PS50989">
    <property type="entry name" value="COA_CT_CTER"/>
    <property type="match status" value="1"/>
</dbReference>
<keyword evidence="10" id="KW-0963">Cytoplasm</keyword>
<keyword evidence="7 10" id="KW-0443">Lipid metabolism</keyword>
<comment type="similarity">
    <text evidence="10">Belongs to the AccA family.</text>
</comment>
<evidence type="ECO:0000256" key="6">
    <source>
        <dbReference type="ARBA" id="ARBA00022840"/>
    </source>
</evidence>
<dbReference type="NCBIfam" id="NF041504">
    <property type="entry name" value="AccA_sub"/>
    <property type="match status" value="1"/>
</dbReference>
<dbReference type="HAMAP" id="MF_00823">
    <property type="entry name" value="AcetylCoA_CT_alpha"/>
    <property type="match status" value="1"/>
</dbReference>
<dbReference type="Proteomes" id="UP000649232">
    <property type="component" value="Unassembled WGS sequence"/>
</dbReference>
<dbReference type="Gene3D" id="3.90.226.10">
    <property type="entry name" value="2-enoyl-CoA Hydratase, Chain A, domain 1"/>
    <property type="match status" value="1"/>
</dbReference>
<evidence type="ECO:0000256" key="3">
    <source>
        <dbReference type="ARBA" id="ARBA00022679"/>
    </source>
</evidence>
<dbReference type="GO" id="GO:0016740">
    <property type="term" value="F:transferase activity"/>
    <property type="evidence" value="ECO:0007669"/>
    <property type="project" value="UniProtKB-KW"/>
</dbReference>
<gene>
    <name evidence="10 12" type="primary">accA</name>
    <name evidence="12" type="ORF">JEU11_00380</name>
</gene>
<organism evidence="12 13">
    <name type="scientific">Paraglaciecola chathamensis</name>
    <dbReference type="NCBI Taxonomy" id="368405"/>
    <lineage>
        <taxon>Bacteria</taxon>
        <taxon>Pseudomonadati</taxon>
        <taxon>Pseudomonadota</taxon>
        <taxon>Gammaproteobacteria</taxon>
        <taxon>Alteromonadales</taxon>
        <taxon>Alteromonadaceae</taxon>
        <taxon>Paraglaciecola</taxon>
    </lineage>
</organism>
<evidence type="ECO:0000313" key="12">
    <source>
        <dbReference type="EMBL" id="MBJ2134897.1"/>
    </source>
</evidence>
<accession>A0ABS0W7Z8</accession>